<dbReference type="RefSeq" id="WP_167188530.1">
    <property type="nucleotide sequence ID" value="NZ_JAAONZ010000012.1"/>
</dbReference>
<dbReference type="InterPro" id="IPR020904">
    <property type="entry name" value="Sc_DH/Rdtase_CS"/>
</dbReference>
<name>A0A9E5JUN4_9GAMM</name>
<evidence type="ECO:0000313" key="3">
    <source>
        <dbReference type="Proteomes" id="UP000787472"/>
    </source>
</evidence>
<sequence>MTKPISPPEGDLFDLSGQVALVTGAAGGLGREIAQTLAHYGAEVVVSDLSAAGTEQLAEALNEGGYSALPLIADLADAASVIALAEQALAWRGRVNTLVCCGGMEGYVGSLLDVSDQDWQTLMTVNLQSAQRLSAALAPNMRKRGGGSIVFIASIAGLRGNRSIGLYGIAKAGLAQLARNLAVELGPDGIRVNALAPGLIDTPLSKHLQADEAFMLHRMAMTPLRRVGKPSEIAGVVTMLAGRAGGFMTGQTLVVDGGTVITDGS</sequence>
<dbReference type="Gene3D" id="3.40.50.720">
    <property type="entry name" value="NAD(P)-binding Rossmann-like Domain"/>
    <property type="match status" value="1"/>
</dbReference>
<proteinExistence type="inferred from homology"/>
<comment type="caution">
    <text evidence="2">The sequence shown here is derived from an EMBL/GenBank/DDBJ whole genome shotgun (WGS) entry which is preliminary data.</text>
</comment>
<protein>
    <submittedName>
        <fullName evidence="2">SDR family oxidoreductase</fullName>
    </submittedName>
</protein>
<dbReference type="Proteomes" id="UP000787472">
    <property type="component" value="Unassembled WGS sequence"/>
</dbReference>
<accession>A0A9E5JUN4</accession>
<dbReference type="PANTHER" id="PTHR43943">
    <property type="entry name" value="DEHYDROGENASE/REDUCTASE (SDR FAMILY) MEMBER 4"/>
    <property type="match status" value="1"/>
</dbReference>
<organism evidence="2 3">
    <name type="scientific">Pseudomaricurvus hydrocarbonicus</name>
    <dbReference type="NCBI Taxonomy" id="1470433"/>
    <lineage>
        <taxon>Bacteria</taxon>
        <taxon>Pseudomonadati</taxon>
        <taxon>Pseudomonadota</taxon>
        <taxon>Gammaproteobacteria</taxon>
        <taxon>Cellvibrionales</taxon>
        <taxon>Cellvibrionaceae</taxon>
        <taxon>Pseudomaricurvus</taxon>
    </lineage>
</organism>
<dbReference type="PROSITE" id="PS00061">
    <property type="entry name" value="ADH_SHORT"/>
    <property type="match status" value="1"/>
</dbReference>
<reference evidence="2" key="1">
    <citation type="submission" date="2020-03" db="EMBL/GenBank/DDBJ databases">
        <authorList>
            <person name="Guo F."/>
        </authorList>
    </citation>
    <scope>NUCLEOTIDE SEQUENCE</scope>
    <source>
        <strain evidence="2">JCM 30134</strain>
    </source>
</reference>
<evidence type="ECO:0000256" key="1">
    <source>
        <dbReference type="ARBA" id="ARBA00006484"/>
    </source>
</evidence>
<comment type="similarity">
    <text evidence="1">Belongs to the short-chain dehydrogenases/reductases (SDR) family.</text>
</comment>
<dbReference type="FunFam" id="3.40.50.720:FF:000084">
    <property type="entry name" value="Short-chain dehydrogenase reductase"/>
    <property type="match status" value="1"/>
</dbReference>
<dbReference type="PANTHER" id="PTHR43943:SF2">
    <property type="entry name" value="DEHYDROGENASE_REDUCTASE 4"/>
    <property type="match status" value="1"/>
</dbReference>
<evidence type="ECO:0000313" key="2">
    <source>
        <dbReference type="EMBL" id="NHO66884.1"/>
    </source>
</evidence>
<dbReference type="InterPro" id="IPR036291">
    <property type="entry name" value="NAD(P)-bd_dom_sf"/>
</dbReference>
<dbReference type="EMBL" id="JAAONZ010000012">
    <property type="protein sequence ID" value="NHO66884.1"/>
    <property type="molecule type" value="Genomic_DNA"/>
</dbReference>
<dbReference type="SUPFAM" id="SSF51735">
    <property type="entry name" value="NAD(P)-binding Rossmann-fold domains"/>
    <property type="match status" value="1"/>
</dbReference>
<keyword evidence="3" id="KW-1185">Reference proteome</keyword>
<dbReference type="AlphaFoldDB" id="A0A9E5JUN4"/>
<dbReference type="PRINTS" id="PR00081">
    <property type="entry name" value="GDHRDH"/>
</dbReference>
<dbReference type="Pfam" id="PF13561">
    <property type="entry name" value="adh_short_C2"/>
    <property type="match status" value="1"/>
</dbReference>
<dbReference type="InterPro" id="IPR002347">
    <property type="entry name" value="SDR_fam"/>
</dbReference>
<gene>
    <name evidence="2" type="ORF">G8770_15135</name>
</gene>